<evidence type="ECO:0000259" key="2">
    <source>
        <dbReference type="Pfam" id="PF01968"/>
    </source>
</evidence>
<evidence type="ECO:0000259" key="4">
    <source>
        <dbReference type="Pfam" id="PF19278"/>
    </source>
</evidence>
<organism evidence="5 6">
    <name type="scientific">Pseudonocardia benzenivorans</name>
    <dbReference type="NCBI Taxonomy" id="228005"/>
    <lineage>
        <taxon>Bacteria</taxon>
        <taxon>Bacillati</taxon>
        <taxon>Actinomycetota</taxon>
        <taxon>Actinomycetes</taxon>
        <taxon>Pseudonocardiales</taxon>
        <taxon>Pseudonocardiaceae</taxon>
        <taxon>Pseudonocardia</taxon>
    </lineage>
</organism>
<dbReference type="InterPro" id="IPR002821">
    <property type="entry name" value="Hydantoinase_A"/>
</dbReference>
<name>A0ABW3VK30_9PSEU</name>
<evidence type="ECO:0000256" key="1">
    <source>
        <dbReference type="SAM" id="MobiDB-lite"/>
    </source>
</evidence>
<evidence type="ECO:0000259" key="3">
    <source>
        <dbReference type="Pfam" id="PF05378"/>
    </source>
</evidence>
<feature type="region of interest" description="Disordered" evidence="1">
    <location>
        <begin position="720"/>
        <end position="739"/>
    </location>
</feature>
<sequence length="739" mass="80282">MSRPSVKAGRRTIDIDVGGTFTDLVLTWGDRRISAKAPTTPYDLSVGFLDVLTDGADQLEMSIDELLPQIELVRYSTTVAMNRLIERKGPRLGLLTTEGHEDAILIGRGAQWTDGTRISERRNVAVQNKPAPLITRDMIAGVRERVDSFGAVLRPLDEDDVRRKLRKLVDGGARAIAVSLLWSFAHPEHERRIREIIREEYRSYHVGYLPVVLSHEVVGKVGEYERTMTAILDAYLQGSIKAEMESTWDQLRDHGYRGSFLLTHNTGGSAEIFKTTASRTYNGGPISGLMGSYHIGKALGYRNVIASDVGGTSFDLGMVVDASVRSYEFRPIIDKWMVGISMLQSTTMGAGGGSIAWINELLGGRLEVGPRSAGSYPGPVCYDLGGTEPTTTDADVVLGYISPDGYFNGRMPLNRDKAVEAIELKIAKPLGLGVDEAAALIRRIVEQNMASAIKREVHLRGYHPEDFVLFAFGGGGPTHVAGYGADVPTSVIFPQAPVFSALGSSVMDIMHVYEQSKRILFLNGMTQQFTDDYAAYNAPIEEMVAQARADLTSEGLDPDSAVFTVELDMLYGGQVQVKRVASPLLSINSPEDAQRVYDEFEKEYSEAFSPHVVNKPGGAYIENIIVKATVPTEKLALPVHDLVGKDASAARTGSRNAYWPEQSGRVDTPVFAFDQLRPGNQVDGPALVEAEFTTIVIPPGKSLTIDRHGLGLLQNSDVAGTDAAQPARTAAPTLEGAPA</sequence>
<feature type="domain" description="Acetophenone carboxylase-like C-terminal" evidence="4">
    <location>
        <begin position="539"/>
        <end position="710"/>
    </location>
</feature>
<dbReference type="InterPro" id="IPR008040">
    <property type="entry name" value="Hydant_A_N"/>
</dbReference>
<dbReference type="Pfam" id="PF19278">
    <property type="entry name" value="Hydant_A_C"/>
    <property type="match status" value="1"/>
</dbReference>
<dbReference type="PANTHER" id="PTHR11365:SF23">
    <property type="entry name" value="HYPOTHETICAL 5-OXOPROLINASE (EUROFUNG)-RELATED"/>
    <property type="match status" value="1"/>
</dbReference>
<evidence type="ECO:0000313" key="5">
    <source>
        <dbReference type="EMBL" id="MFD1235020.1"/>
    </source>
</evidence>
<dbReference type="Pfam" id="PF01968">
    <property type="entry name" value="Hydantoinase_A"/>
    <property type="match status" value="1"/>
</dbReference>
<dbReference type="Pfam" id="PF05378">
    <property type="entry name" value="Hydant_A_N"/>
    <property type="match status" value="1"/>
</dbReference>
<keyword evidence="6" id="KW-1185">Reference proteome</keyword>
<accession>A0ABW3VK30</accession>
<dbReference type="RefSeq" id="WP_013677934.1">
    <property type="nucleotide sequence ID" value="NZ_BAABKS010000029.1"/>
</dbReference>
<dbReference type="InterPro" id="IPR049517">
    <property type="entry name" value="ACX-like_C"/>
</dbReference>
<feature type="domain" description="Hydantoinase/oxoprolinase N-terminal" evidence="3">
    <location>
        <begin position="13"/>
        <end position="200"/>
    </location>
</feature>
<dbReference type="EMBL" id="JBHTMB010000141">
    <property type="protein sequence ID" value="MFD1235020.1"/>
    <property type="molecule type" value="Genomic_DNA"/>
</dbReference>
<proteinExistence type="predicted"/>
<gene>
    <name evidence="5" type="ORF">ACFQ34_17150</name>
</gene>
<dbReference type="PANTHER" id="PTHR11365">
    <property type="entry name" value="5-OXOPROLINASE RELATED"/>
    <property type="match status" value="1"/>
</dbReference>
<dbReference type="Proteomes" id="UP001597182">
    <property type="component" value="Unassembled WGS sequence"/>
</dbReference>
<evidence type="ECO:0000313" key="6">
    <source>
        <dbReference type="Proteomes" id="UP001597182"/>
    </source>
</evidence>
<feature type="domain" description="Hydantoinase A/oxoprolinase" evidence="2">
    <location>
        <begin position="226"/>
        <end position="511"/>
    </location>
</feature>
<protein>
    <submittedName>
        <fullName evidence="5">Hydantoinase/oxoprolinase family protein</fullName>
    </submittedName>
</protein>
<comment type="caution">
    <text evidence="5">The sequence shown here is derived from an EMBL/GenBank/DDBJ whole genome shotgun (WGS) entry which is preliminary data.</text>
</comment>
<dbReference type="InterPro" id="IPR045079">
    <property type="entry name" value="Oxoprolinase-like"/>
</dbReference>
<reference evidence="6" key="1">
    <citation type="journal article" date="2019" name="Int. J. Syst. Evol. Microbiol.">
        <title>The Global Catalogue of Microorganisms (GCM) 10K type strain sequencing project: providing services to taxonomists for standard genome sequencing and annotation.</title>
        <authorList>
            <consortium name="The Broad Institute Genomics Platform"/>
            <consortium name="The Broad Institute Genome Sequencing Center for Infectious Disease"/>
            <person name="Wu L."/>
            <person name="Ma J."/>
        </authorList>
    </citation>
    <scope>NUCLEOTIDE SEQUENCE [LARGE SCALE GENOMIC DNA]</scope>
    <source>
        <strain evidence="6">CCUG 49018</strain>
    </source>
</reference>